<reference evidence="4 5" key="1">
    <citation type="submission" date="2018-10" db="EMBL/GenBank/DDBJ databases">
        <authorList>
            <person name="Li J."/>
        </authorList>
    </citation>
    <scope>NUCLEOTIDE SEQUENCE [LARGE SCALE GENOMIC DNA]</scope>
    <source>
        <strain evidence="4 5">JCM 11654</strain>
    </source>
</reference>
<organism evidence="4 5">
    <name type="scientific">Mycetocola lacteus</name>
    <dbReference type="NCBI Taxonomy" id="76637"/>
    <lineage>
        <taxon>Bacteria</taxon>
        <taxon>Bacillati</taxon>
        <taxon>Actinomycetota</taxon>
        <taxon>Actinomycetes</taxon>
        <taxon>Micrococcales</taxon>
        <taxon>Microbacteriaceae</taxon>
        <taxon>Mycetocola</taxon>
    </lineage>
</organism>
<accession>A0A3L7AY93</accession>
<dbReference type="Pfam" id="PF01636">
    <property type="entry name" value="APH"/>
    <property type="match status" value="1"/>
</dbReference>
<comment type="caution">
    <text evidence="4">The sequence shown here is derived from an EMBL/GenBank/DDBJ whole genome shotgun (WGS) entry which is preliminary data.</text>
</comment>
<dbReference type="EMBL" id="RCUY01000011">
    <property type="protein sequence ID" value="RLP80745.1"/>
    <property type="molecule type" value="Genomic_DNA"/>
</dbReference>
<keyword evidence="5" id="KW-1185">Reference proteome</keyword>
<dbReference type="GO" id="GO:0016740">
    <property type="term" value="F:transferase activity"/>
    <property type="evidence" value="ECO:0007669"/>
    <property type="project" value="UniProtKB-KW"/>
</dbReference>
<dbReference type="AlphaFoldDB" id="A0A3L7AY93"/>
<dbReference type="InterPro" id="IPR002575">
    <property type="entry name" value="Aminoglycoside_PTrfase"/>
</dbReference>
<feature type="compositionally biased region" description="Basic and acidic residues" evidence="1">
    <location>
        <begin position="383"/>
        <end position="395"/>
    </location>
</feature>
<evidence type="ECO:0000313" key="5">
    <source>
        <dbReference type="Proteomes" id="UP000269438"/>
    </source>
</evidence>
<keyword evidence="4" id="KW-0808">Transferase</keyword>
<evidence type="ECO:0000259" key="2">
    <source>
        <dbReference type="Pfam" id="PF01636"/>
    </source>
</evidence>
<feature type="domain" description="Aminoglycoside phosphotransferase" evidence="2">
    <location>
        <begin position="25"/>
        <end position="237"/>
    </location>
</feature>
<dbReference type="Gene3D" id="3.90.1200.10">
    <property type="match status" value="1"/>
</dbReference>
<dbReference type="SUPFAM" id="SSF56112">
    <property type="entry name" value="Protein kinase-like (PK-like)"/>
    <property type="match status" value="1"/>
</dbReference>
<dbReference type="Proteomes" id="UP000269438">
    <property type="component" value="Unassembled WGS sequence"/>
</dbReference>
<feature type="region of interest" description="Disordered" evidence="1">
    <location>
        <begin position="347"/>
        <end position="395"/>
    </location>
</feature>
<feature type="compositionally biased region" description="Polar residues" evidence="1">
    <location>
        <begin position="320"/>
        <end position="330"/>
    </location>
</feature>
<protein>
    <submittedName>
        <fullName evidence="4">Macrolide 2'-phosphotransferase</fullName>
    </submittedName>
</protein>
<dbReference type="InterPro" id="IPR011009">
    <property type="entry name" value="Kinase-like_dom_sf"/>
</dbReference>
<evidence type="ECO:0000313" key="4">
    <source>
        <dbReference type="EMBL" id="RLP84530.1"/>
    </source>
</evidence>
<sequence>MATAAVPGLEVRASGTLALDGSGDFDSALLRTGTDEDVVVRVPSNERAAGEQAIELIALQAMTAGIRSRLPFEVPTVIGQAPASPGRIVVSKFLPGFHVPAAYIPPGDGVATSIGGAIAAIHTLPASFVTEIGLPALTAAQCRNEALNVIERAASTRRLPAAIRQRWSDAANDDSLWQFQPVVINGTLSTESFLITDHEVGPVVSGLVGWSGLRVSDPARDLHWLSAAPEAADDVFASYRISCTRTPDRFIRQRALLHAELELARWLLHGLDTRNQEVIEDAVGLLDGLVDSVLGNLSEPINPEADPVLAVGDVETLLKSTPKTTPSTAQIGMETDTYDFDEETAVSNETGPIGLPEDVLGDDTAEPATNAEATSETSDPDQEETREIPSGGSDR</sequence>
<evidence type="ECO:0000256" key="1">
    <source>
        <dbReference type="SAM" id="MobiDB-lite"/>
    </source>
</evidence>
<dbReference type="EMBL" id="RCUY01000001">
    <property type="protein sequence ID" value="RLP84530.1"/>
    <property type="molecule type" value="Genomic_DNA"/>
</dbReference>
<name>A0A3L7AY93_9MICO</name>
<gene>
    <name evidence="4" type="ORF">D9V34_00570</name>
    <name evidence="3" type="ORF">D9V34_12865</name>
</gene>
<proteinExistence type="predicted"/>
<feature type="region of interest" description="Disordered" evidence="1">
    <location>
        <begin position="320"/>
        <end position="339"/>
    </location>
</feature>
<evidence type="ECO:0000313" key="3">
    <source>
        <dbReference type="EMBL" id="RLP80745.1"/>
    </source>
</evidence>